<dbReference type="Proteomes" id="UP000532440">
    <property type="component" value="Unassembled WGS sequence"/>
</dbReference>
<comment type="caution">
    <text evidence="3">The sequence shown here is derived from an EMBL/GenBank/DDBJ whole genome shotgun (WGS) entry which is preliminary data.</text>
</comment>
<organism evidence="3 4">
    <name type="scientific">Quisquiliibacterium transsilvanicum</name>
    <dbReference type="NCBI Taxonomy" id="1549638"/>
    <lineage>
        <taxon>Bacteria</taxon>
        <taxon>Pseudomonadati</taxon>
        <taxon>Pseudomonadota</taxon>
        <taxon>Betaproteobacteria</taxon>
        <taxon>Burkholderiales</taxon>
        <taxon>Burkholderiaceae</taxon>
        <taxon>Quisquiliibacterium</taxon>
    </lineage>
</organism>
<reference evidence="3 4" key="1">
    <citation type="submission" date="2020-08" db="EMBL/GenBank/DDBJ databases">
        <title>Genomic Encyclopedia of Type Strains, Phase IV (KMG-IV): sequencing the most valuable type-strain genomes for metagenomic binning, comparative biology and taxonomic classification.</title>
        <authorList>
            <person name="Goeker M."/>
        </authorList>
    </citation>
    <scope>NUCLEOTIDE SEQUENCE [LARGE SCALE GENOMIC DNA]</scope>
    <source>
        <strain evidence="3 4">DSM 29781</strain>
    </source>
</reference>
<feature type="region of interest" description="Disordered" evidence="1">
    <location>
        <begin position="1"/>
        <end position="29"/>
    </location>
</feature>
<dbReference type="InterPro" id="IPR036653">
    <property type="entry name" value="CinA-like_C"/>
</dbReference>
<gene>
    <name evidence="3" type="ORF">HNQ70_003477</name>
</gene>
<evidence type="ECO:0000313" key="3">
    <source>
        <dbReference type="EMBL" id="MBB5273447.1"/>
    </source>
</evidence>
<proteinExistence type="predicted"/>
<feature type="domain" description="CinA C-terminal" evidence="2">
    <location>
        <begin position="38"/>
        <end position="199"/>
    </location>
</feature>
<dbReference type="GO" id="GO:0019159">
    <property type="term" value="F:nicotinamide-nucleotide amidase activity"/>
    <property type="evidence" value="ECO:0007669"/>
    <property type="project" value="UniProtKB-EC"/>
</dbReference>
<sequence>MTAGPLPAPELVGTPASRPDPLAADRANQQSDPVVVAAAALGRRLQALGGMAVTVESCTGGLIACAFTETAGSSAWFDRGFVTYTNDAKMELVGVSAAALEAHGAVSEPVAAEMARGGLARSGARLALSVTGIAGPGGGVPGKPVGTVCFGWALAAGGGDGTASAAGGGRACALVRTATLRFDGDRAQVRRQAALHALQQGLLLLAADPKD</sequence>
<dbReference type="AlphaFoldDB" id="A0A7W8MA95"/>
<keyword evidence="4" id="KW-1185">Reference proteome</keyword>
<evidence type="ECO:0000256" key="1">
    <source>
        <dbReference type="SAM" id="MobiDB-lite"/>
    </source>
</evidence>
<dbReference type="EMBL" id="JACHGB010000007">
    <property type="protein sequence ID" value="MBB5273447.1"/>
    <property type="molecule type" value="Genomic_DNA"/>
</dbReference>
<dbReference type="Pfam" id="PF02464">
    <property type="entry name" value="CinA"/>
    <property type="match status" value="1"/>
</dbReference>
<dbReference type="RefSeq" id="WP_183970093.1">
    <property type="nucleotide sequence ID" value="NZ_BAABEW010000020.1"/>
</dbReference>
<evidence type="ECO:0000259" key="2">
    <source>
        <dbReference type="Pfam" id="PF02464"/>
    </source>
</evidence>
<accession>A0A7W8MA95</accession>
<name>A0A7W8MA95_9BURK</name>
<evidence type="ECO:0000313" key="4">
    <source>
        <dbReference type="Proteomes" id="UP000532440"/>
    </source>
</evidence>
<dbReference type="InterPro" id="IPR008136">
    <property type="entry name" value="CinA_C"/>
</dbReference>
<keyword evidence="3" id="KW-0378">Hydrolase</keyword>
<dbReference type="EC" id="3.5.1.42" evidence="3"/>
<dbReference type="SUPFAM" id="SSF142433">
    <property type="entry name" value="CinA-like"/>
    <property type="match status" value="1"/>
</dbReference>
<dbReference type="NCBIfam" id="TIGR00199">
    <property type="entry name" value="PncC_domain"/>
    <property type="match status" value="1"/>
</dbReference>
<protein>
    <submittedName>
        <fullName evidence="3">Nicotinamide-nucleotide amidase</fullName>
        <ecNumber evidence="3">3.5.1.42</ecNumber>
    </submittedName>
</protein>
<dbReference type="Gene3D" id="3.90.950.20">
    <property type="entry name" value="CinA-like"/>
    <property type="match status" value="1"/>
</dbReference>